<dbReference type="Pfam" id="PF13538">
    <property type="entry name" value="UvrD_C_2"/>
    <property type="match status" value="1"/>
</dbReference>
<dbReference type="EMBL" id="JBHSWU010000017">
    <property type="protein sequence ID" value="MFC6723432.1"/>
    <property type="molecule type" value="Genomic_DNA"/>
</dbReference>
<dbReference type="InterPro" id="IPR027417">
    <property type="entry name" value="P-loop_NTPase"/>
</dbReference>
<keyword evidence="3" id="KW-1185">Reference proteome</keyword>
<keyword evidence="2" id="KW-0547">Nucleotide-binding</keyword>
<protein>
    <submittedName>
        <fullName evidence="2">ATP-binding domain-containing protein</fullName>
    </submittedName>
</protein>
<gene>
    <name evidence="2" type="ORF">ACFQE1_03300</name>
</gene>
<name>A0ABD5RWL3_9EURY</name>
<organism evidence="2 3">
    <name type="scientific">Halobium palmae</name>
    <dbReference type="NCBI Taxonomy" id="1776492"/>
    <lineage>
        <taxon>Archaea</taxon>
        <taxon>Methanobacteriati</taxon>
        <taxon>Methanobacteriota</taxon>
        <taxon>Stenosarchaea group</taxon>
        <taxon>Halobacteria</taxon>
        <taxon>Halobacteriales</taxon>
        <taxon>Haloferacaceae</taxon>
        <taxon>Halobium</taxon>
    </lineage>
</organism>
<dbReference type="Proteomes" id="UP001596328">
    <property type="component" value="Unassembled WGS sequence"/>
</dbReference>
<reference evidence="2 3" key="1">
    <citation type="journal article" date="2019" name="Int. J. Syst. Evol. Microbiol.">
        <title>The Global Catalogue of Microorganisms (GCM) 10K type strain sequencing project: providing services to taxonomists for standard genome sequencing and annotation.</title>
        <authorList>
            <consortium name="The Broad Institute Genomics Platform"/>
            <consortium name="The Broad Institute Genome Sequencing Center for Infectious Disease"/>
            <person name="Wu L."/>
            <person name="Ma J."/>
        </authorList>
    </citation>
    <scope>NUCLEOTIDE SEQUENCE [LARGE SCALE GENOMIC DNA]</scope>
    <source>
        <strain evidence="2 3">NBRC 111368</strain>
    </source>
</reference>
<evidence type="ECO:0000313" key="2">
    <source>
        <dbReference type="EMBL" id="MFC6723432.1"/>
    </source>
</evidence>
<sequence length="142" mass="15653">MSHRRPSTLAYTGDRSEFARPGETTISTVHRAKGNEAASVYVVGLDAVVAESRPRDRVQCRNEAFVALTRSRGWCTITGCDASSRTSVLDELEQVAEIVHSEDPVVTFEVPPGSLSHELEEDTENLTETSLTDFVWAEPETE</sequence>
<dbReference type="AlphaFoldDB" id="A0ABD5RWL3"/>
<dbReference type="SUPFAM" id="SSF52540">
    <property type="entry name" value="P-loop containing nucleoside triphosphate hydrolases"/>
    <property type="match status" value="1"/>
</dbReference>
<evidence type="ECO:0000259" key="1">
    <source>
        <dbReference type="Pfam" id="PF13538"/>
    </source>
</evidence>
<dbReference type="Gene3D" id="3.40.50.300">
    <property type="entry name" value="P-loop containing nucleotide triphosphate hydrolases"/>
    <property type="match status" value="1"/>
</dbReference>
<comment type="caution">
    <text evidence="2">The sequence shown here is derived from an EMBL/GenBank/DDBJ whole genome shotgun (WGS) entry which is preliminary data.</text>
</comment>
<dbReference type="InterPro" id="IPR027785">
    <property type="entry name" value="UvrD-like_helicase_C"/>
</dbReference>
<proteinExistence type="predicted"/>
<dbReference type="GO" id="GO:0005524">
    <property type="term" value="F:ATP binding"/>
    <property type="evidence" value="ECO:0007669"/>
    <property type="project" value="UniProtKB-KW"/>
</dbReference>
<evidence type="ECO:0000313" key="3">
    <source>
        <dbReference type="Proteomes" id="UP001596328"/>
    </source>
</evidence>
<keyword evidence="2" id="KW-0067">ATP-binding</keyword>
<accession>A0ABD5RWL3</accession>
<feature type="domain" description="UvrD-like helicase C-terminal" evidence="1">
    <location>
        <begin position="26"/>
        <end position="77"/>
    </location>
</feature>